<dbReference type="InterPro" id="IPR036390">
    <property type="entry name" value="WH_DNA-bd_sf"/>
</dbReference>
<dbReference type="Pfam" id="PF00126">
    <property type="entry name" value="HTH_1"/>
    <property type="match status" value="1"/>
</dbReference>
<comment type="caution">
    <text evidence="6">The sequence shown here is derived from an EMBL/GenBank/DDBJ whole genome shotgun (WGS) entry which is preliminary data.</text>
</comment>
<proteinExistence type="inferred from homology"/>
<accession>A0ABN7N4F7</accession>
<dbReference type="Proteomes" id="UP000673821">
    <property type="component" value="Unassembled WGS sequence"/>
</dbReference>
<keyword evidence="4" id="KW-0804">Transcription</keyword>
<dbReference type="Gene3D" id="1.10.10.10">
    <property type="entry name" value="Winged helix-like DNA-binding domain superfamily/Winged helix DNA-binding domain"/>
    <property type="match status" value="1"/>
</dbReference>
<dbReference type="InterPro" id="IPR036388">
    <property type="entry name" value="WH-like_DNA-bd_sf"/>
</dbReference>
<protein>
    <submittedName>
        <fullName evidence="6">HTH-type transcriptional activator CmpR</fullName>
    </submittedName>
</protein>
<reference evidence="6 7" key="1">
    <citation type="submission" date="2021-02" db="EMBL/GenBank/DDBJ databases">
        <authorList>
            <person name="Vanwijnsberghe S."/>
        </authorList>
    </citation>
    <scope>NUCLEOTIDE SEQUENCE [LARGE SCALE GENOMIC DNA]</scope>
    <source>
        <strain evidence="6 7">R-69776</strain>
    </source>
</reference>
<evidence type="ECO:0000259" key="5">
    <source>
        <dbReference type="PROSITE" id="PS50931"/>
    </source>
</evidence>
<dbReference type="InterPro" id="IPR000847">
    <property type="entry name" value="LysR_HTH_N"/>
</dbReference>
<dbReference type="PRINTS" id="PR00039">
    <property type="entry name" value="HTHLYSR"/>
</dbReference>
<evidence type="ECO:0000313" key="7">
    <source>
        <dbReference type="Proteomes" id="UP000673821"/>
    </source>
</evidence>
<dbReference type="PANTHER" id="PTHR30346">
    <property type="entry name" value="TRANSCRIPTIONAL DUAL REGULATOR HCAR-RELATED"/>
    <property type="match status" value="1"/>
</dbReference>
<comment type="similarity">
    <text evidence="1">Belongs to the LysR transcriptional regulatory family.</text>
</comment>
<dbReference type="EMBL" id="CAJNBH010000027">
    <property type="protein sequence ID" value="CAE6834863.1"/>
    <property type="molecule type" value="Genomic_DNA"/>
</dbReference>
<dbReference type="Gene3D" id="3.40.190.290">
    <property type="match status" value="1"/>
</dbReference>
<keyword evidence="7" id="KW-1185">Reference proteome</keyword>
<name>A0ABN7N4F7_9BURK</name>
<dbReference type="PANTHER" id="PTHR30346:SF29">
    <property type="entry name" value="LYSR SUBSTRATE-BINDING"/>
    <property type="match status" value="1"/>
</dbReference>
<dbReference type="CDD" id="cd05466">
    <property type="entry name" value="PBP2_LTTR_substrate"/>
    <property type="match status" value="1"/>
</dbReference>
<evidence type="ECO:0000256" key="2">
    <source>
        <dbReference type="ARBA" id="ARBA00023015"/>
    </source>
</evidence>
<sequence>MYSKNTNISIDVFSQSMRLTQLRSFYAVGKHGSVTAAARALHVSQPTVTTQVRDLEESYGVELFHRNGRRIILTAAGETLFAIAQRMFGNEQEAIDFLKESAGLSTGVIHVGAVGPLHAMEIVAAFHRRYPGLRVSIRLGNSEETVRGLLSYETDVAVLAQYGANPLLHYVPYRQHPLVIIVPATHRLARRRSVRLEELRNEPMIMREPGSTTRKALEDALRKHGIEPNFALEVGSREAVREAVIFGLGIAAVSEREHVDDSRLRKLTILGEQVSTHAHVACLAERKAARLVQAFLDVVNQVLIEKGAEGATS</sequence>
<dbReference type="PROSITE" id="PS50931">
    <property type="entry name" value="HTH_LYSR"/>
    <property type="match status" value="1"/>
</dbReference>
<dbReference type="SUPFAM" id="SSF53850">
    <property type="entry name" value="Periplasmic binding protein-like II"/>
    <property type="match status" value="1"/>
</dbReference>
<dbReference type="SUPFAM" id="SSF46785">
    <property type="entry name" value="Winged helix' DNA-binding domain"/>
    <property type="match status" value="1"/>
</dbReference>
<evidence type="ECO:0000256" key="1">
    <source>
        <dbReference type="ARBA" id="ARBA00009437"/>
    </source>
</evidence>
<organism evidence="6 7">
    <name type="scientific">Paraburkholderia nemoris</name>
    <dbReference type="NCBI Taxonomy" id="2793076"/>
    <lineage>
        <taxon>Bacteria</taxon>
        <taxon>Pseudomonadati</taxon>
        <taxon>Pseudomonadota</taxon>
        <taxon>Betaproteobacteria</taxon>
        <taxon>Burkholderiales</taxon>
        <taxon>Burkholderiaceae</taxon>
        <taxon>Paraburkholderia</taxon>
    </lineage>
</organism>
<keyword evidence="3" id="KW-0238">DNA-binding</keyword>
<feature type="domain" description="HTH lysR-type" evidence="5">
    <location>
        <begin position="17"/>
        <end position="74"/>
    </location>
</feature>
<keyword evidence="2" id="KW-0805">Transcription regulation</keyword>
<dbReference type="Pfam" id="PF03466">
    <property type="entry name" value="LysR_substrate"/>
    <property type="match status" value="1"/>
</dbReference>
<evidence type="ECO:0000256" key="4">
    <source>
        <dbReference type="ARBA" id="ARBA00023163"/>
    </source>
</evidence>
<gene>
    <name evidence="6" type="primary">cmpR_8</name>
    <name evidence="6" type="ORF">R69776_06763</name>
</gene>
<evidence type="ECO:0000256" key="3">
    <source>
        <dbReference type="ARBA" id="ARBA00023125"/>
    </source>
</evidence>
<dbReference type="InterPro" id="IPR005119">
    <property type="entry name" value="LysR_subst-bd"/>
</dbReference>
<evidence type="ECO:0000313" key="6">
    <source>
        <dbReference type="EMBL" id="CAE6834863.1"/>
    </source>
</evidence>
<dbReference type="RefSeq" id="WP_236062729.1">
    <property type="nucleotide sequence ID" value="NZ_CAJNBH010000027.1"/>
</dbReference>